<feature type="domain" description="HhH-GPD" evidence="5">
    <location>
        <begin position="84"/>
        <end position="244"/>
    </location>
</feature>
<name>A0A1N6CLZ5_9SPHN</name>
<dbReference type="GO" id="GO:0051539">
    <property type="term" value="F:4 iron, 4 sulfur cluster binding"/>
    <property type="evidence" value="ECO:0007669"/>
    <property type="project" value="UniProtKB-KW"/>
</dbReference>
<keyword evidence="3" id="KW-0408">Iron</keyword>
<dbReference type="AlphaFoldDB" id="A0A1N6CLZ5"/>
<dbReference type="CDD" id="cd00056">
    <property type="entry name" value="ENDO3c"/>
    <property type="match status" value="1"/>
</dbReference>
<keyword evidence="1" id="KW-0004">4Fe-4S</keyword>
<evidence type="ECO:0000256" key="3">
    <source>
        <dbReference type="ARBA" id="ARBA00023004"/>
    </source>
</evidence>
<keyword evidence="6" id="KW-0378">Hydrolase</keyword>
<evidence type="ECO:0000256" key="4">
    <source>
        <dbReference type="ARBA" id="ARBA00023014"/>
    </source>
</evidence>
<evidence type="ECO:0000313" key="6">
    <source>
        <dbReference type="EMBL" id="SIN59571.1"/>
    </source>
</evidence>
<evidence type="ECO:0000256" key="1">
    <source>
        <dbReference type="ARBA" id="ARBA00022485"/>
    </source>
</evidence>
<dbReference type="InterPro" id="IPR003265">
    <property type="entry name" value="HhH-GPD_domain"/>
</dbReference>
<dbReference type="SUPFAM" id="SSF48150">
    <property type="entry name" value="DNA-glycosylase"/>
    <property type="match status" value="1"/>
</dbReference>
<keyword evidence="6" id="KW-0255">Endonuclease</keyword>
<protein>
    <submittedName>
        <fullName evidence="6">Endonuclease-3</fullName>
    </submittedName>
</protein>
<reference evidence="7" key="1">
    <citation type="submission" date="2016-11" db="EMBL/GenBank/DDBJ databases">
        <authorList>
            <person name="Varghese N."/>
            <person name="Submissions S."/>
        </authorList>
    </citation>
    <scope>NUCLEOTIDE SEQUENCE [LARGE SCALE GENOMIC DNA]</scope>
    <source>
        <strain evidence="7">DSM 22363</strain>
    </source>
</reference>
<evidence type="ECO:0000259" key="5">
    <source>
        <dbReference type="SMART" id="SM00478"/>
    </source>
</evidence>
<accession>A0A1N6CLZ5</accession>
<dbReference type="GO" id="GO:0006284">
    <property type="term" value="P:base-excision repair"/>
    <property type="evidence" value="ECO:0007669"/>
    <property type="project" value="InterPro"/>
</dbReference>
<evidence type="ECO:0000256" key="2">
    <source>
        <dbReference type="ARBA" id="ARBA00022723"/>
    </source>
</evidence>
<keyword evidence="6" id="KW-0540">Nuclease</keyword>
<dbReference type="Gene3D" id="1.10.340.30">
    <property type="entry name" value="Hypothetical protein, domain 2"/>
    <property type="match status" value="1"/>
</dbReference>
<sequence length="268" mass="29883">MPTFSAMAIMLPVALRTNQVTTSWKTERNSRISSSMQLPLGSDPRTEILRRIHAALIARFGRIIRPPEKRRDPVWTLVQGVVGARSKTRISNANTDNLLAEYGAWESVADAPVDELTDRLRTATFPGQSAQRLKACLTEIREQRGEVSLTHLHNLPIEDAMAWLESLPGVGRKISAGVLNASTLNRKALVIETAHCRVMQRTGLIPPTADFARAFDELMPVLPEEWAAEDMDEHHLLAKRLGQTYCRPKQPDCASCPIRQDCRTAGQM</sequence>
<dbReference type="PANTHER" id="PTHR10359">
    <property type="entry name" value="A/G-SPECIFIC ADENINE GLYCOSYLASE/ENDONUCLEASE III"/>
    <property type="match status" value="1"/>
</dbReference>
<dbReference type="STRING" id="1123272.SAMN02745824_0099"/>
<dbReference type="Gene3D" id="1.10.1670.10">
    <property type="entry name" value="Helix-hairpin-Helix base-excision DNA repair enzymes (C-terminal)"/>
    <property type="match status" value="1"/>
</dbReference>
<proteinExistence type="predicted"/>
<dbReference type="GO" id="GO:0046872">
    <property type="term" value="F:metal ion binding"/>
    <property type="evidence" value="ECO:0007669"/>
    <property type="project" value="UniProtKB-KW"/>
</dbReference>
<dbReference type="Proteomes" id="UP000185192">
    <property type="component" value="Unassembled WGS sequence"/>
</dbReference>
<gene>
    <name evidence="6" type="ORF">SAMN02745824_0099</name>
</gene>
<dbReference type="InterPro" id="IPR011257">
    <property type="entry name" value="DNA_glycosylase"/>
</dbReference>
<dbReference type="SMART" id="SM00478">
    <property type="entry name" value="ENDO3c"/>
    <property type="match status" value="1"/>
</dbReference>
<dbReference type="GO" id="GO:0004519">
    <property type="term" value="F:endonuclease activity"/>
    <property type="evidence" value="ECO:0007669"/>
    <property type="project" value="UniProtKB-KW"/>
</dbReference>
<dbReference type="EMBL" id="FSQW01000001">
    <property type="protein sequence ID" value="SIN59571.1"/>
    <property type="molecule type" value="Genomic_DNA"/>
</dbReference>
<dbReference type="InterPro" id="IPR023170">
    <property type="entry name" value="HhH_base_excis_C"/>
</dbReference>
<keyword evidence="4" id="KW-0411">Iron-sulfur</keyword>
<evidence type="ECO:0000313" key="7">
    <source>
        <dbReference type="Proteomes" id="UP000185192"/>
    </source>
</evidence>
<organism evidence="6 7">
    <name type="scientific">Parasphingorhabdus marina DSM 22363</name>
    <dbReference type="NCBI Taxonomy" id="1123272"/>
    <lineage>
        <taxon>Bacteria</taxon>
        <taxon>Pseudomonadati</taxon>
        <taxon>Pseudomonadota</taxon>
        <taxon>Alphaproteobacteria</taxon>
        <taxon>Sphingomonadales</taxon>
        <taxon>Sphingomonadaceae</taxon>
        <taxon>Parasphingorhabdus</taxon>
    </lineage>
</organism>
<keyword evidence="2" id="KW-0479">Metal-binding</keyword>
<keyword evidence="7" id="KW-1185">Reference proteome</keyword>